<dbReference type="EMBL" id="ML211163">
    <property type="protein sequence ID" value="TFK87231.1"/>
    <property type="molecule type" value="Genomic_DNA"/>
</dbReference>
<evidence type="ECO:0000313" key="2">
    <source>
        <dbReference type="EMBL" id="TFK87231.1"/>
    </source>
</evidence>
<evidence type="ECO:0000256" key="1">
    <source>
        <dbReference type="SAM" id="Phobius"/>
    </source>
</evidence>
<dbReference type="InParanoid" id="A0A5C3PDC3"/>
<dbReference type="Proteomes" id="UP000308197">
    <property type="component" value="Unassembled WGS sequence"/>
</dbReference>
<organism evidence="2 3">
    <name type="scientific">Polyporus arcularius HHB13444</name>
    <dbReference type="NCBI Taxonomy" id="1314778"/>
    <lineage>
        <taxon>Eukaryota</taxon>
        <taxon>Fungi</taxon>
        <taxon>Dikarya</taxon>
        <taxon>Basidiomycota</taxon>
        <taxon>Agaricomycotina</taxon>
        <taxon>Agaricomycetes</taxon>
        <taxon>Polyporales</taxon>
        <taxon>Polyporaceae</taxon>
        <taxon>Polyporus</taxon>
    </lineage>
</organism>
<feature type="transmembrane region" description="Helical" evidence="1">
    <location>
        <begin position="32"/>
        <end position="58"/>
    </location>
</feature>
<accession>A0A5C3PDC3</accession>
<keyword evidence="1" id="KW-0812">Transmembrane</keyword>
<reference evidence="2 3" key="1">
    <citation type="journal article" date="2019" name="Nat. Ecol. Evol.">
        <title>Megaphylogeny resolves global patterns of mushroom evolution.</title>
        <authorList>
            <person name="Varga T."/>
            <person name="Krizsan K."/>
            <person name="Foldi C."/>
            <person name="Dima B."/>
            <person name="Sanchez-Garcia M."/>
            <person name="Sanchez-Ramirez S."/>
            <person name="Szollosi G.J."/>
            <person name="Szarkandi J.G."/>
            <person name="Papp V."/>
            <person name="Albert L."/>
            <person name="Andreopoulos W."/>
            <person name="Angelini C."/>
            <person name="Antonin V."/>
            <person name="Barry K.W."/>
            <person name="Bougher N.L."/>
            <person name="Buchanan P."/>
            <person name="Buyck B."/>
            <person name="Bense V."/>
            <person name="Catcheside P."/>
            <person name="Chovatia M."/>
            <person name="Cooper J."/>
            <person name="Damon W."/>
            <person name="Desjardin D."/>
            <person name="Finy P."/>
            <person name="Geml J."/>
            <person name="Haridas S."/>
            <person name="Hughes K."/>
            <person name="Justo A."/>
            <person name="Karasinski D."/>
            <person name="Kautmanova I."/>
            <person name="Kiss B."/>
            <person name="Kocsube S."/>
            <person name="Kotiranta H."/>
            <person name="LaButti K.M."/>
            <person name="Lechner B.E."/>
            <person name="Liimatainen K."/>
            <person name="Lipzen A."/>
            <person name="Lukacs Z."/>
            <person name="Mihaltcheva S."/>
            <person name="Morgado L.N."/>
            <person name="Niskanen T."/>
            <person name="Noordeloos M.E."/>
            <person name="Ohm R.A."/>
            <person name="Ortiz-Santana B."/>
            <person name="Ovrebo C."/>
            <person name="Racz N."/>
            <person name="Riley R."/>
            <person name="Savchenko A."/>
            <person name="Shiryaev A."/>
            <person name="Soop K."/>
            <person name="Spirin V."/>
            <person name="Szebenyi C."/>
            <person name="Tomsovsky M."/>
            <person name="Tulloss R.E."/>
            <person name="Uehling J."/>
            <person name="Grigoriev I.V."/>
            <person name="Vagvolgyi C."/>
            <person name="Papp T."/>
            <person name="Martin F.M."/>
            <person name="Miettinen O."/>
            <person name="Hibbett D.S."/>
            <person name="Nagy L.G."/>
        </authorList>
    </citation>
    <scope>NUCLEOTIDE SEQUENCE [LARGE SCALE GENOMIC DNA]</scope>
    <source>
        <strain evidence="2 3">HHB13444</strain>
    </source>
</reference>
<sequence>MTSGGNVVTQGDMDICITHFANMAWAMQGSKLFFSAAIPFGTALCGVTPLAMVARWFGPWLSLNGIQRSLVYATAWLAAAQHHQHYSYPTMLQDKHGVAEMLLRADPGFDKVVNDVILTVSEELVIVWPG</sequence>
<proteinExistence type="predicted"/>
<keyword evidence="1" id="KW-0472">Membrane</keyword>
<evidence type="ECO:0000313" key="3">
    <source>
        <dbReference type="Proteomes" id="UP000308197"/>
    </source>
</evidence>
<name>A0A5C3PDC3_9APHY</name>
<keyword evidence="3" id="KW-1185">Reference proteome</keyword>
<gene>
    <name evidence="2" type="ORF">K466DRAFT_124143</name>
</gene>
<dbReference type="AlphaFoldDB" id="A0A5C3PDC3"/>
<protein>
    <submittedName>
        <fullName evidence="2">Uncharacterized protein</fullName>
    </submittedName>
</protein>
<keyword evidence="1" id="KW-1133">Transmembrane helix</keyword>